<protein>
    <submittedName>
        <fullName evidence="2">Uncharacterized protein</fullName>
    </submittedName>
</protein>
<accession>K8F5L6</accession>
<evidence type="ECO:0000256" key="1">
    <source>
        <dbReference type="SAM" id="Phobius"/>
    </source>
</evidence>
<keyword evidence="3" id="KW-1185">Reference proteome</keyword>
<evidence type="ECO:0000313" key="3">
    <source>
        <dbReference type="Proteomes" id="UP000198341"/>
    </source>
</evidence>
<dbReference type="STRING" id="41875.K8F5L6"/>
<dbReference type="GeneID" id="19011223"/>
<keyword evidence="1" id="KW-0472">Membrane</keyword>
<organism evidence="2 3">
    <name type="scientific">Bathycoccus prasinos</name>
    <dbReference type="NCBI Taxonomy" id="41875"/>
    <lineage>
        <taxon>Eukaryota</taxon>
        <taxon>Viridiplantae</taxon>
        <taxon>Chlorophyta</taxon>
        <taxon>Mamiellophyceae</taxon>
        <taxon>Mamiellales</taxon>
        <taxon>Bathycoccaceae</taxon>
        <taxon>Bathycoccus</taxon>
    </lineage>
</organism>
<dbReference type="OrthoDB" id="5130at2759"/>
<name>K8F5L6_9CHLO</name>
<dbReference type="InterPro" id="IPR021883">
    <property type="entry name" value="LPA1-like"/>
</dbReference>
<dbReference type="Proteomes" id="UP000198341">
    <property type="component" value="Chromosome 16"/>
</dbReference>
<evidence type="ECO:0000313" key="2">
    <source>
        <dbReference type="EMBL" id="CCO20125.1"/>
    </source>
</evidence>
<feature type="transmembrane region" description="Helical" evidence="1">
    <location>
        <begin position="25"/>
        <end position="49"/>
    </location>
</feature>
<gene>
    <name evidence="2" type="ordered locus">Bathy16g02230</name>
</gene>
<dbReference type="eggNOG" id="ENOG502QRW2">
    <property type="taxonomic scope" value="Eukaryota"/>
</dbReference>
<dbReference type="EMBL" id="FO082263">
    <property type="protein sequence ID" value="CCO20125.1"/>
    <property type="molecule type" value="Genomic_DNA"/>
</dbReference>
<dbReference type="PANTHER" id="PTHR35498:SF1">
    <property type="entry name" value="LOW PSII ACCUMULATION-LIKE PROTEIN"/>
    <property type="match status" value="1"/>
</dbReference>
<dbReference type="Pfam" id="PF11998">
    <property type="entry name" value="DUF3493"/>
    <property type="match status" value="1"/>
</dbReference>
<keyword evidence="1" id="KW-1133">Transmembrane helix</keyword>
<proteinExistence type="predicted"/>
<dbReference type="RefSeq" id="XP_007508508.1">
    <property type="nucleotide sequence ID" value="XM_007508446.1"/>
</dbReference>
<dbReference type="PANTHER" id="PTHR35498">
    <property type="entry name" value="PROTEIN LOW PSII ACCUMULATION 1, CHLOROPLASTIC"/>
    <property type="match status" value="1"/>
</dbReference>
<keyword evidence="1" id="KW-0812">Transmembrane</keyword>
<dbReference type="AlphaFoldDB" id="K8F5L6"/>
<reference evidence="2 3" key="1">
    <citation type="submission" date="2011-10" db="EMBL/GenBank/DDBJ databases">
        <authorList>
            <person name="Genoscope - CEA"/>
        </authorList>
    </citation>
    <scope>NUCLEOTIDE SEQUENCE [LARGE SCALE GENOMIC DNA]</scope>
    <source>
        <strain evidence="2 3">RCC 1105</strain>
    </source>
</reference>
<feature type="transmembrane region" description="Helical" evidence="1">
    <location>
        <begin position="61"/>
        <end position="79"/>
    </location>
</feature>
<sequence length="261" mass="28650">MNEKFSNETKLRSEAQAPFRVARQFLYASCALSATIGFGIATIQLLTGLAGAPNSPPFDQSVSNVGIDGACAALFVFLWKKDEEAKQKQMSRIGREERLGGLKVELTTGKIVRMQSLRGFSRVVLFAGDLEYLEKSLEVAEEYKDELIKKGVFLVPVAMDDEAATKLNKPDNAKKDERRFRGSAVNVSQKDGWRDWILEQKKMAKLGDDVGVYVGLRMDGRVRASGKGVAPFDRFAAELPPTDGGWGGMMDGFDGKVGVDN</sequence>
<dbReference type="KEGG" id="bpg:Bathy16g02230"/>